<dbReference type="InterPro" id="IPR032710">
    <property type="entry name" value="NTF2-like_dom_sf"/>
</dbReference>
<evidence type="ECO:0000313" key="2">
    <source>
        <dbReference type="EMBL" id="TQL16705.1"/>
    </source>
</evidence>
<reference evidence="2 3" key="1">
    <citation type="submission" date="2019-06" db="EMBL/GenBank/DDBJ databases">
        <title>Genome sequencing of Zymomonas mobilis strains for genetic engineering and biofuel applications.</title>
        <authorList>
            <person name="Teravest M."/>
        </authorList>
    </citation>
    <scope>NUCLEOTIDE SEQUENCE [LARGE SCALE GENOMIC DNA]</scope>
    <source>
        <strain evidence="2 3">AN0101</strain>
    </source>
</reference>
<feature type="domain" description="SnoaL-like" evidence="1">
    <location>
        <begin position="21"/>
        <end position="108"/>
    </location>
</feature>
<evidence type="ECO:0000313" key="3">
    <source>
        <dbReference type="Proteomes" id="UP000316887"/>
    </source>
</evidence>
<accession>A0A542VZF0</accession>
<sequence length="130" mass="14429">MKPNSEQLIRQMFGRLTDFNRPAEEMLDLFAADYRQLVDGKELNLSDFLTHIKALRTKLSALEIKILHIVTSPDAAATVHIAQATRISGKTSLIKVVAYYGIKDGKIAFVDELTHLLEGSEADKTLGSTQ</sequence>
<dbReference type="Pfam" id="PF12680">
    <property type="entry name" value="SnoaL_2"/>
    <property type="match status" value="1"/>
</dbReference>
<protein>
    <recommendedName>
        <fullName evidence="1">SnoaL-like domain-containing protein</fullName>
    </recommendedName>
</protein>
<proteinExistence type="predicted"/>
<dbReference type="RefSeq" id="WP_141919121.1">
    <property type="nucleotide sequence ID" value="NZ_VFOF01000001.1"/>
</dbReference>
<dbReference type="Proteomes" id="UP000316887">
    <property type="component" value="Unassembled WGS sequence"/>
</dbReference>
<gene>
    <name evidence="2" type="ORF">FBY58_0248</name>
</gene>
<evidence type="ECO:0000259" key="1">
    <source>
        <dbReference type="Pfam" id="PF12680"/>
    </source>
</evidence>
<dbReference type="AlphaFoldDB" id="A0A542VZF0"/>
<name>A0A542VZF0_ZYMMB</name>
<comment type="caution">
    <text evidence="2">The sequence shown here is derived from an EMBL/GenBank/DDBJ whole genome shotgun (WGS) entry which is preliminary data.</text>
</comment>
<dbReference type="SUPFAM" id="SSF54427">
    <property type="entry name" value="NTF2-like"/>
    <property type="match status" value="1"/>
</dbReference>
<dbReference type="OrthoDB" id="8447813at2"/>
<dbReference type="EMBL" id="VFOF01000001">
    <property type="protein sequence ID" value="TQL16705.1"/>
    <property type="molecule type" value="Genomic_DNA"/>
</dbReference>
<dbReference type="InterPro" id="IPR037401">
    <property type="entry name" value="SnoaL-like"/>
</dbReference>
<organism evidence="2 3">
    <name type="scientific">Zymomonas mobilis</name>
    <dbReference type="NCBI Taxonomy" id="542"/>
    <lineage>
        <taxon>Bacteria</taxon>
        <taxon>Pseudomonadati</taxon>
        <taxon>Pseudomonadota</taxon>
        <taxon>Alphaproteobacteria</taxon>
        <taxon>Sphingomonadales</taxon>
        <taxon>Zymomonadaceae</taxon>
        <taxon>Zymomonas</taxon>
    </lineage>
</organism>
<dbReference type="Gene3D" id="3.10.450.50">
    <property type="match status" value="1"/>
</dbReference>